<dbReference type="AlphaFoldDB" id="A0A1F7Z176"/>
<dbReference type="Proteomes" id="UP000178870">
    <property type="component" value="Unassembled WGS sequence"/>
</dbReference>
<evidence type="ECO:0000259" key="1">
    <source>
        <dbReference type="PROSITE" id="PS51707"/>
    </source>
</evidence>
<dbReference type="PANTHER" id="PTHR21028">
    <property type="entry name" value="SI:CH211-156B7.4"/>
    <property type="match status" value="1"/>
</dbReference>
<dbReference type="Pfam" id="PF01928">
    <property type="entry name" value="CYTH"/>
    <property type="match status" value="1"/>
</dbReference>
<organism evidence="2 3">
    <name type="scientific">Candidatus Woesebacteria bacterium RIFCSPHIGHO2_01_FULL_44_21</name>
    <dbReference type="NCBI Taxonomy" id="1802503"/>
    <lineage>
        <taxon>Bacteria</taxon>
        <taxon>Candidatus Woeseibacteriota</taxon>
    </lineage>
</organism>
<dbReference type="Gene3D" id="2.40.320.10">
    <property type="entry name" value="Hypothetical Protein Pfu-838710-001"/>
    <property type="match status" value="1"/>
</dbReference>
<sequence length="193" mass="22395">MAQNNIEVEIKIQLSKAEFDDIKKKIKKTSKFVKSSHHVDSYYNSGHKNFLKPKYPYEWLSIRARDGKILLNYKHWYPEGVKHTTHCNEYETEVSDKVQLKKILHALEIKEIITVDKKRETYIYKKTIEIAFDEVVGLGYFLEAESLKNSGGVEKTYKKLERFVKSLGVNEIKTIPGGYAAAMMRKKGLMKAS</sequence>
<dbReference type="SUPFAM" id="SSF55154">
    <property type="entry name" value="CYTH-like phosphatases"/>
    <property type="match status" value="1"/>
</dbReference>
<evidence type="ECO:0000313" key="2">
    <source>
        <dbReference type="EMBL" id="OGM32455.1"/>
    </source>
</evidence>
<gene>
    <name evidence="2" type="ORF">A2803_03220</name>
</gene>
<feature type="domain" description="CYTH" evidence="1">
    <location>
        <begin position="5"/>
        <end position="185"/>
    </location>
</feature>
<reference evidence="2 3" key="1">
    <citation type="journal article" date="2016" name="Nat. Commun.">
        <title>Thousands of microbial genomes shed light on interconnected biogeochemical processes in an aquifer system.</title>
        <authorList>
            <person name="Anantharaman K."/>
            <person name="Brown C.T."/>
            <person name="Hug L.A."/>
            <person name="Sharon I."/>
            <person name="Castelle C.J."/>
            <person name="Probst A.J."/>
            <person name="Thomas B.C."/>
            <person name="Singh A."/>
            <person name="Wilkins M.J."/>
            <person name="Karaoz U."/>
            <person name="Brodie E.L."/>
            <person name="Williams K.H."/>
            <person name="Hubbard S.S."/>
            <person name="Banfield J.F."/>
        </authorList>
    </citation>
    <scope>NUCLEOTIDE SEQUENCE [LARGE SCALE GENOMIC DNA]</scope>
</reference>
<evidence type="ECO:0000313" key="3">
    <source>
        <dbReference type="Proteomes" id="UP000178870"/>
    </source>
</evidence>
<dbReference type="PANTHER" id="PTHR21028:SF2">
    <property type="entry name" value="CYTH DOMAIN-CONTAINING PROTEIN"/>
    <property type="match status" value="1"/>
</dbReference>
<comment type="caution">
    <text evidence="2">The sequence shown here is derived from an EMBL/GenBank/DDBJ whole genome shotgun (WGS) entry which is preliminary data.</text>
</comment>
<dbReference type="InterPro" id="IPR023577">
    <property type="entry name" value="CYTH_domain"/>
</dbReference>
<dbReference type="InterPro" id="IPR033469">
    <property type="entry name" value="CYTH-like_dom_sf"/>
</dbReference>
<dbReference type="PROSITE" id="PS51707">
    <property type="entry name" value="CYTH"/>
    <property type="match status" value="1"/>
</dbReference>
<protein>
    <recommendedName>
        <fullName evidence="1">CYTH domain-containing protein</fullName>
    </recommendedName>
</protein>
<dbReference type="NCBIfam" id="TIGR00318">
    <property type="entry name" value="cyaB"/>
    <property type="match status" value="1"/>
</dbReference>
<dbReference type="EMBL" id="MGGP01000014">
    <property type="protein sequence ID" value="OGM32455.1"/>
    <property type="molecule type" value="Genomic_DNA"/>
</dbReference>
<dbReference type="SMART" id="SM01118">
    <property type="entry name" value="CYTH"/>
    <property type="match status" value="1"/>
</dbReference>
<dbReference type="InterPro" id="IPR008173">
    <property type="entry name" value="Adenylyl_cyclase_CyaB"/>
</dbReference>
<accession>A0A1F7Z176</accession>
<proteinExistence type="predicted"/>
<name>A0A1F7Z176_9BACT</name>